<gene>
    <name evidence="2" type="ORF">AZE42_10793</name>
</gene>
<dbReference type="EMBL" id="LVVM01000517">
    <property type="protein sequence ID" value="OJA20563.1"/>
    <property type="molecule type" value="Genomic_DNA"/>
</dbReference>
<dbReference type="Proteomes" id="UP000183567">
    <property type="component" value="Unassembled WGS sequence"/>
</dbReference>
<keyword evidence="3" id="KW-1185">Reference proteome</keyword>
<evidence type="ECO:0000313" key="2">
    <source>
        <dbReference type="EMBL" id="OJA20563.1"/>
    </source>
</evidence>
<comment type="caution">
    <text evidence="2">The sequence shown here is derived from an EMBL/GenBank/DDBJ whole genome shotgun (WGS) entry which is preliminary data.</text>
</comment>
<feature type="region of interest" description="Disordered" evidence="1">
    <location>
        <begin position="1"/>
        <end position="27"/>
    </location>
</feature>
<dbReference type="AlphaFoldDB" id="A0A1J8QL05"/>
<organism evidence="2 3">
    <name type="scientific">Rhizopogon vesiculosus</name>
    <dbReference type="NCBI Taxonomy" id="180088"/>
    <lineage>
        <taxon>Eukaryota</taxon>
        <taxon>Fungi</taxon>
        <taxon>Dikarya</taxon>
        <taxon>Basidiomycota</taxon>
        <taxon>Agaricomycotina</taxon>
        <taxon>Agaricomycetes</taxon>
        <taxon>Agaricomycetidae</taxon>
        <taxon>Boletales</taxon>
        <taxon>Suillineae</taxon>
        <taxon>Rhizopogonaceae</taxon>
        <taxon>Rhizopogon</taxon>
    </lineage>
</organism>
<reference evidence="2 3" key="1">
    <citation type="submission" date="2016-03" db="EMBL/GenBank/DDBJ databases">
        <title>Comparative genomics of the ectomycorrhizal sister species Rhizopogon vinicolor and Rhizopogon vesiculosus (Basidiomycota: Boletales) reveals a divergence of the mating type B locus.</title>
        <authorList>
            <person name="Mujic A.B."/>
            <person name="Kuo A."/>
            <person name="Tritt A."/>
            <person name="Lipzen A."/>
            <person name="Chen C."/>
            <person name="Johnson J."/>
            <person name="Sharma A."/>
            <person name="Barry K."/>
            <person name="Grigoriev I.V."/>
            <person name="Spatafora J.W."/>
        </authorList>
    </citation>
    <scope>NUCLEOTIDE SEQUENCE [LARGE SCALE GENOMIC DNA]</scope>
    <source>
        <strain evidence="2 3">AM-OR11-056</strain>
    </source>
</reference>
<evidence type="ECO:0000313" key="3">
    <source>
        <dbReference type="Proteomes" id="UP000183567"/>
    </source>
</evidence>
<name>A0A1J8QL05_9AGAM</name>
<accession>A0A1J8QL05</accession>
<feature type="compositionally biased region" description="Polar residues" evidence="1">
    <location>
        <begin position="12"/>
        <end position="27"/>
    </location>
</feature>
<sequence length="27" mass="2881">MPANGAKIGRNDTAQPASNDSNMLRNH</sequence>
<protein>
    <submittedName>
        <fullName evidence="2">Uncharacterized protein</fullName>
    </submittedName>
</protein>
<evidence type="ECO:0000256" key="1">
    <source>
        <dbReference type="SAM" id="MobiDB-lite"/>
    </source>
</evidence>
<proteinExistence type="predicted"/>